<reference evidence="1" key="2">
    <citation type="submission" date="2020-12" db="EMBL/GenBank/DDBJ databases">
        <authorList>
            <person name="Kanost M."/>
        </authorList>
    </citation>
    <scope>NUCLEOTIDE SEQUENCE</scope>
</reference>
<dbReference type="GO" id="GO:0000124">
    <property type="term" value="C:SAGA complex"/>
    <property type="evidence" value="ECO:0007669"/>
    <property type="project" value="InterPro"/>
</dbReference>
<evidence type="ECO:0000313" key="2">
    <source>
        <dbReference type="Proteomes" id="UP000791440"/>
    </source>
</evidence>
<dbReference type="GO" id="GO:0003713">
    <property type="term" value="F:transcription coactivator activity"/>
    <property type="evidence" value="ECO:0007669"/>
    <property type="project" value="InterPro"/>
</dbReference>
<dbReference type="Pfam" id="PF10163">
    <property type="entry name" value="EnY2"/>
    <property type="match status" value="1"/>
</dbReference>
<proteinExistence type="predicted"/>
<accession>A0A921YSB6</accession>
<protein>
    <recommendedName>
        <fullName evidence="3">Enhancer of yellow 2 transcription factor</fullName>
    </recommendedName>
</protein>
<dbReference type="Proteomes" id="UP000791440">
    <property type="component" value="Unassembled WGS sequence"/>
</dbReference>
<dbReference type="EMBL" id="JH668312">
    <property type="protein sequence ID" value="KAG6444672.1"/>
    <property type="molecule type" value="Genomic_DNA"/>
</dbReference>
<dbReference type="EMBL" id="JH668312">
    <property type="protein sequence ID" value="KAG6444671.1"/>
    <property type="molecule type" value="Genomic_DNA"/>
</dbReference>
<dbReference type="EMBL" id="JH668312">
    <property type="protein sequence ID" value="KAG6444673.1"/>
    <property type="molecule type" value="Genomic_DNA"/>
</dbReference>
<dbReference type="GO" id="GO:0005643">
    <property type="term" value="C:nuclear pore"/>
    <property type="evidence" value="ECO:0007669"/>
    <property type="project" value="InterPro"/>
</dbReference>
<evidence type="ECO:0008006" key="3">
    <source>
        <dbReference type="Google" id="ProtNLM"/>
    </source>
</evidence>
<name>A0A921YSB6_MANSE</name>
<sequence>MTVHNKNSKMKQVVSAADQKRLSEFMMKRLIECGWEDQLGEIYQKIMEENEGTTLTNEMLLDELNARAPLVPDYVKMELLEKIVECRGGGPYMLDIYSTQQGLQLAFNAVEVHKGGSFDVYVRVNVKRVPA</sequence>
<dbReference type="PANTHER" id="PTHR12514">
    <property type="entry name" value="ENHANCER OF YELLOW 2 TRANSCRIPTION FACTOR"/>
    <property type="match status" value="1"/>
</dbReference>
<dbReference type="AlphaFoldDB" id="A0A921YSB6"/>
<dbReference type="OrthoDB" id="7362498at2759"/>
<organism evidence="1 2">
    <name type="scientific">Manduca sexta</name>
    <name type="common">Tobacco hawkmoth</name>
    <name type="synonym">Tobacco hornworm</name>
    <dbReference type="NCBI Taxonomy" id="7130"/>
    <lineage>
        <taxon>Eukaryota</taxon>
        <taxon>Metazoa</taxon>
        <taxon>Ecdysozoa</taxon>
        <taxon>Arthropoda</taxon>
        <taxon>Hexapoda</taxon>
        <taxon>Insecta</taxon>
        <taxon>Pterygota</taxon>
        <taxon>Neoptera</taxon>
        <taxon>Endopterygota</taxon>
        <taxon>Lepidoptera</taxon>
        <taxon>Glossata</taxon>
        <taxon>Ditrysia</taxon>
        <taxon>Bombycoidea</taxon>
        <taxon>Sphingidae</taxon>
        <taxon>Sphinginae</taxon>
        <taxon>Sphingini</taxon>
        <taxon>Manduca</taxon>
    </lineage>
</organism>
<evidence type="ECO:0000313" key="1">
    <source>
        <dbReference type="EMBL" id="KAG6444672.1"/>
    </source>
</evidence>
<gene>
    <name evidence="1" type="ORF">O3G_MSEX003490</name>
</gene>
<comment type="caution">
    <text evidence="1">The sequence shown here is derived from an EMBL/GenBank/DDBJ whole genome shotgun (WGS) entry which is preliminary data.</text>
</comment>
<dbReference type="InterPro" id="IPR038212">
    <property type="entry name" value="TF_EnY2_sf"/>
</dbReference>
<dbReference type="Gene3D" id="1.10.246.140">
    <property type="match status" value="1"/>
</dbReference>
<dbReference type="InterPro" id="IPR018783">
    <property type="entry name" value="TF_ENY2"/>
</dbReference>
<dbReference type="GO" id="GO:0006406">
    <property type="term" value="P:mRNA export from nucleus"/>
    <property type="evidence" value="ECO:0007669"/>
    <property type="project" value="InterPro"/>
</dbReference>
<reference evidence="1" key="1">
    <citation type="journal article" date="2016" name="Insect Biochem. Mol. Biol.">
        <title>Multifaceted biological insights from a draft genome sequence of the tobacco hornworm moth, Manduca sexta.</title>
        <authorList>
            <person name="Kanost M.R."/>
            <person name="Arrese E.L."/>
            <person name="Cao X."/>
            <person name="Chen Y.R."/>
            <person name="Chellapilla S."/>
            <person name="Goldsmith M.R."/>
            <person name="Grosse-Wilde E."/>
            <person name="Heckel D.G."/>
            <person name="Herndon N."/>
            <person name="Jiang H."/>
            <person name="Papanicolaou A."/>
            <person name="Qu J."/>
            <person name="Soulages J.L."/>
            <person name="Vogel H."/>
            <person name="Walters J."/>
            <person name="Waterhouse R.M."/>
            <person name="Ahn S.J."/>
            <person name="Almeida F.C."/>
            <person name="An C."/>
            <person name="Aqrawi P."/>
            <person name="Bretschneider A."/>
            <person name="Bryant W.B."/>
            <person name="Bucks S."/>
            <person name="Chao H."/>
            <person name="Chevignon G."/>
            <person name="Christen J.M."/>
            <person name="Clarke D.F."/>
            <person name="Dittmer N.T."/>
            <person name="Ferguson L.C.F."/>
            <person name="Garavelou S."/>
            <person name="Gordon K.H.J."/>
            <person name="Gunaratna R.T."/>
            <person name="Han Y."/>
            <person name="Hauser F."/>
            <person name="He Y."/>
            <person name="Heidel-Fischer H."/>
            <person name="Hirsh A."/>
            <person name="Hu Y."/>
            <person name="Jiang H."/>
            <person name="Kalra D."/>
            <person name="Klinner C."/>
            <person name="Konig C."/>
            <person name="Kovar C."/>
            <person name="Kroll A.R."/>
            <person name="Kuwar S.S."/>
            <person name="Lee S.L."/>
            <person name="Lehman R."/>
            <person name="Li K."/>
            <person name="Li Z."/>
            <person name="Liang H."/>
            <person name="Lovelace S."/>
            <person name="Lu Z."/>
            <person name="Mansfield J.H."/>
            <person name="McCulloch K.J."/>
            <person name="Mathew T."/>
            <person name="Morton B."/>
            <person name="Muzny D.M."/>
            <person name="Neunemann D."/>
            <person name="Ongeri F."/>
            <person name="Pauchet Y."/>
            <person name="Pu L.L."/>
            <person name="Pyrousis I."/>
            <person name="Rao X.J."/>
            <person name="Redding A."/>
            <person name="Roesel C."/>
            <person name="Sanchez-Gracia A."/>
            <person name="Schaack S."/>
            <person name="Shukla A."/>
            <person name="Tetreau G."/>
            <person name="Wang Y."/>
            <person name="Xiong G.H."/>
            <person name="Traut W."/>
            <person name="Walsh T.K."/>
            <person name="Worley K.C."/>
            <person name="Wu D."/>
            <person name="Wu W."/>
            <person name="Wu Y.Q."/>
            <person name="Zhang X."/>
            <person name="Zou Z."/>
            <person name="Zucker H."/>
            <person name="Briscoe A.D."/>
            <person name="Burmester T."/>
            <person name="Clem R.J."/>
            <person name="Feyereisen R."/>
            <person name="Grimmelikhuijzen C.J.P."/>
            <person name="Hamodrakas S.J."/>
            <person name="Hansson B.S."/>
            <person name="Huguet E."/>
            <person name="Jermiin L.S."/>
            <person name="Lan Q."/>
            <person name="Lehman H.K."/>
            <person name="Lorenzen M."/>
            <person name="Merzendorfer H."/>
            <person name="Michalopoulos I."/>
            <person name="Morton D.B."/>
            <person name="Muthukrishnan S."/>
            <person name="Oakeshott J.G."/>
            <person name="Palmer W."/>
            <person name="Park Y."/>
            <person name="Passarelli A.L."/>
            <person name="Rozas J."/>
            <person name="Schwartz L.M."/>
            <person name="Smith W."/>
            <person name="Southgate A."/>
            <person name="Vilcinskas A."/>
            <person name="Vogt R."/>
            <person name="Wang P."/>
            <person name="Werren J."/>
            <person name="Yu X.Q."/>
            <person name="Zhou J.J."/>
            <person name="Brown S.J."/>
            <person name="Scherer S.E."/>
            <person name="Richards S."/>
            <person name="Blissard G.W."/>
        </authorList>
    </citation>
    <scope>NUCLEOTIDE SEQUENCE</scope>
</reference>
<keyword evidence="2" id="KW-1185">Reference proteome</keyword>